<evidence type="ECO:0000313" key="6">
    <source>
        <dbReference type="Proteomes" id="UP001139409"/>
    </source>
</evidence>
<evidence type="ECO:0000256" key="3">
    <source>
        <dbReference type="ARBA" id="ARBA00023163"/>
    </source>
</evidence>
<keyword evidence="1" id="KW-0805">Transcription regulation</keyword>
<dbReference type="PANTHER" id="PTHR44688:SF16">
    <property type="entry name" value="DNA-BINDING TRANSCRIPTIONAL ACTIVATOR DEVR_DOSR"/>
    <property type="match status" value="1"/>
</dbReference>
<evidence type="ECO:0000256" key="1">
    <source>
        <dbReference type="ARBA" id="ARBA00023015"/>
    </source>
</evidence>
<evidence type="ECO:0000256" key="2">
    <source>
        <dbReference type="ARBA" id="ARBA00023125"/>
    </source>
</evidence>
<dbReference type="PROSITE" id="PS50043">
    <property type="entry name" value="HTH_LUXR_2"/>
    <property type="match status" value="1"/>
</dbReference>
<dbReference type="SUPFAM" id="SSF46894">
    <property type="entry name" value="C-terminal effector domain of the bipartite response regulators"/>
    <property type="match status" value="1"/>
</dbReference>
<comment type="caution">
    <text evidence="5">The sequence shown here is derived from an EMBL/GenBank/DDBJ whole genome shotgun (WGS) entry which is preliminary data.</text>
</comment>
<evidence type="ECO:0000259" key="4">
    <source>
        <dbReference type="PROSITE" id="PS50043"/>
    </source>
</evidence>
<feature type="domain" description="HTH luxR-type" evidence="4">
    <location>
        <begin position="185"/>
        <end position="250"/>
    </location>
</feature>
<reference evidence="5" key="1">
    <citation type="submission" date="2021-09" db="EMBL/GenBank/DDBJ databases">
        <title>Fulvivirga sp. isolated from coastal sediment.</title>
        <authorList>
            <person name="Yu H."/>
        </authorList>
    </citation>
    <scope>NUCLEOTIDE SEQUENCE</scope>
    <source>
        <strain evidence="5">1062</strain>
    </source>
</reference>
<sequence length="250" mass="28541">MKIEESIGFFNLERDHKIDEFQSALESLNNIPNSFFAINWYSSSDYLWISKTVEKVSGYDIRNFQKMGIMFILSITPKELIDPISAQLTREIADLEKDLRLLTKPVIMDVDGGITRPDGELVRLKCLTAILDQVSGPKRTYFVLSTYISMNHDKAQLEVATNEAKSLLKKIHSLYIEMKPKRFKSIEAICSLTSREREVADLIRNGENSKEIAGHLNIATNTVISHRKNLLKKLDVRNTAEMVHLINSIL</sequence>
<evidence type="ECO:0000313" key="5">
    <source>
        <dbReference type="EMBL" id="MCA6075628.1"/>
    </source>
</evidence>
<protein>
    <submittedName>
        <fullName evidence="5">LuxR C-terminal-related transcriptional regulator</fullName>
    </submittedName>
</protein>
<dbReference type="AlphaFoldDB" id="A0A9X1HNZ1"/>
<name>A0A9X1HNZ1_9BACT</name>
<dbReference type="GO" id="GO:0006355">
    <property type="term" value="P:regulation of DNA-templated transcription"/>
    <property type="evidence" value="ECO:0007669"/>
    <property type="project" value="InterPro"/>
</dbReference>
<dbReference type="GO" id="GO:0003677">
    <property type="term" value="F:DNA binding"/>
    <property type="evidence" value="ECO:0007669"/>
    <property type="project" value="UniProtKB-KW"/>
</dbReference>
<dbReference type="Proteomes" id="UP001139409">
    <property type="component" value="Unassembled WGS sequence"/>
</dbReference>
<accession>A0A9X1HNZ1</accession>
<dbReference type="PROSITE" id="PS00622">
    <property type="entry name" value="HTH_LUXR_1"/>
    <property type="match status" value="1"/>
</dbReference>
<dbReference type="PANTHER" id="PTHR44688">
    <property type="entry name" value="DNA-BINDING TRANSCRIPTIONAL ACTIVATOR DEVR_DOSR"/>
    <property type="match status" value="1"/>
</dbReference>
<organism evidence="5 6">
    <name type="scientific">Fulvivirga sedimenti</name>
    <dbReference type="NCBI Taxonomy" id="2879465"/>
    <lineage>
        <taxon>Bacteria</taxon>
        <taxon>Pseudomonadati</taxon>
        <taxon>Bacteroidota</taxon>
        <taxon>Cytophagia</taxon>
        <taxon>Cytophagales</taxon>
        <taxon>Fulvivirgaceae</taxon>
        <taxon>Fulvivirga</taxon>
    </lineage>
</organism>
<dbReference type="Pfam" id="PF00196">
    <property type="entry name" value="GerE"/>
    <property type="match status" value="1"/>
</dbReference>
<dbReference type="Gene3D" id="1.10.10.10">
    <property type="entry name" value="Winged helix-like DNA-binding domain superfamily/Winged helix DNA-binding domain"/>
    <property type="match status" value="1"/>
</dbReference>
<keyword evidence="3" id="KW-0804">Transcription</keyword>
<keyword evidence="2" id="KW-0238">DNA-binding</keyword>
<dbReference type="PRINTS" id="PR00038">
    <property type="entry name" value="HTHLUXR"/>
</dbReference>
<dbReference type="InterPro" id="IPR016032">
    <property type="entry name" value="Sig_transdc_resp-reg_C-effctor"/>
</dbReference>
<dbReference type="CDD" id="cd06170">
    <property type="entry name" value="LuxR_C_like"/>
    <property type="match status" value="1"/>
</dbReference>
<dbReference type="InterPro" id="IPR000792">
    <property type="entry name" value="Tscrpt_reg_LuxR_C"/>
</dbReference>
<gene>
    <name evidence="5" type="ORF">LDX50_12175</name>
</gene>
<dbReference type="RefSeq" id="WP_225698725.1">
    <property type="nucleotide sequence ID" value="NZ_JAIXNE010000002.1"/>
</dbReference>
<proteinExistence type="predicted"/>
<keyword evidence="6" id="KW-1185">Reference proteome</keyword>
<dbReference type="EMBL" id="JAIXNE010000002">
    <property type="protein sequence ID" value="MCA6075628.1"/>
    <property type="molecule type" value="Genomic_DNA"/>
</dbReference>
<dbReference type="InterPro" id="IPR036388">
    <property type="entry name" value="WH-like_DNA-bd_sf"/>
</dbReference>
<dbReference type="SMART" id="SM00421">
    <property type="entry name" value="HTH_LUXR"/>
    <property type="match status" value="1"/>
</dbReference>